<dbReference type="NCBIfam" id="NF038128">
    <property type="entry name" value="choice_anch_J"/>
    <property type="match status" value="2"/>
</dbReference>
<protein>
    <submittedName>
        <fullName evidence="3">Cleaved Adhesin Domain</fullName>
    </submittedName>
</protein>
<accession>A0A1G7U6T6</accession>
<feature type="domain" description="Cleaved adhesin" evidence="2">
    <location>
        <begin position="498"/>
        <end position="615"/>
    </location>
</feature>
<dbReference type="Proteomes" id="UP000198779">
    <property type="component" value="Unassembled WGS sequence"/>
</dbReference>
<sequence>MTKLKLNLMIMLMLYLFTGSMRAEKNVTVYEGTDTQGMIPVAGGMFNYYNKSQYVIPAAQLTDMVGSNIYALAYHLTTDNDNEMMEGSVNVYIKEVGYTTISSFEPVVDQDLYYQGQLTLSKVGNERMILMALKTPYFYKGGNLLIDFENPEKGEKISKKFYGKKVEGASIAVFDADKSKLESRTPNQYNFIPTTTFMYYPCPVITGINTTPTSATVNWTGENNSYRLRYSEISFFDDFENGLDGWTVARNGQGTNDTDWQIIQNNDNNASYEGDYGVIVYSYRNKTSYNVDNWLITPQVKLGGQLKYWVRVGDAKYPEHYGIYISTTDNNTESFQLLASPGDASGEWTEVTVDLSAYEGQMGYIAFRDQSNDQYNMLIDNVGIYPNNPEWTVVEDTTSPYTIDNLKEDYSYLVKISGLSAQNEEVAWAQVSVFTEANPTPSVISVNRGKDGATITWTGFSDSYQFVYRKSDHSTSLSQNFENGYKGWKRHDCIDGSQGKSGSVVSKDGNAGFAFLSDQVHHPQYLISPQLAKTIDGTQLSFYYKNYHTGYPESFMVGYSSTTDDIDAFTFSNEVTGIKDNQWTQYKEDIPEGTKYVCIKYTSEDMYYLFVDCIEIYKPQTATNWTAIGDIFSPSITLNNLDSDTQYEFTLRGLKDSRHSVTNLIAIQAFTTQAALQLANNDAELVKKNIDILEENWHKMAEVQLTDRTLLKDGYWNTLCLPFSLTAEQIAASSLAGATIKAFNNSADGTSLSADGTLTMKFNTVTDIEAGVPYLIRWNKADGYDQADKNTRDIKDPVFTGVTITCTEPISIVSDDERVSFVGQYSPFEIVNSGATGNNQGNKNEIILMSSGNKIGYSKNARTIDNGKALKCFRSHFKVATDNGQQARNFVLDFDEGYETTGILVVEEDIKQQEENWYTIDGRKLDKMPTKKGLYISNGKKFTK</sequence>
<dbReference type="Gene3D" id="2.60.120.200">
    <property type="match status" value="2"/>
</dbReference>
<keyword evidence="1" id="KW-0732">Signal</keyword>
<name>A0A1G7U6T6_9BACT</name>
<evidence type="ECO:0000256" key="1">
    <source>
        <dbReference type="SAM" id="SignalP"/>
    </source>
</evidence>
<organism evidence="3 4">
    <name type="scientific">Prevotella communis</name>
    <dbReference type="NCBI Taxonomy" id="2913614"/>
    <lineage>
        <taxon>Bacteria</taxon>
        <taxon>Pseudomonadati</taxon>
        <taxon>Bacteroidota</taxon>
        <taxon>Bacteroidia</taxon>
        <taxon>Bacteroidales</taxon>
        <taxon>Prevotellaceae</taxon>
        <taxon>Prevotella</taxon>
    </lineage>
</organism>
<evidence type="ECO:0000313" key="3">
    <source>
        <dbReference type="EMBL" id="SDG43163.1"/>
    </source>
</evidence>
<dbReference type="InterPro" id="IPR011628">
    <property type="entry name" value="Cleaved_adhesin"/>
</dbReference>
<dbReference type="Pfam" id="PF07675">
    <property type="entry name" value="Cleaved_Adhesin"/>
    <property type="match status" value="2"/>
</dbReference>
<dbReference type="RefSeq" id="WP_091815381.1">
    <property type="nucleotide sequence ID" value="NZ_FNCQ01000004.1"/>
</dbReference>
<proteinExistence type="predicted"/>
<gene>
    <name evidence="3" type="ORF">SAMN04487901_1044</name>
</gene>
<dbReference type="STRING" id="645274.SAMN04487901_1044"/>
<feature type="chain" id="PRO_5011746966" evidence="1">
    <location>
        <begin position="24"/>
        <end position="944"/>
    </location>
</feature>
<feature type="domain" description="Cleaved adhesin" evidence="2">
    <location>
        <begin position="244"/>
        <end position="383"/>
    </location>
</feature>
<dbReference type="AlphaFoldDB" id="A0A1G7U6T6"/>
<feature type="signal peptide" evidence="1">
    <location>
        <begin position="1"/>
        <end position="23"/>
    </location>
</feature>
<keyword evidence="4" id="KW-1185">Reference proteome</keyword>
<evidence type="ECO:0000313" key="4">
    <source>
        <dbReference type="Proteomes" id="UP000198779"/>
    </source>
</evidence>
<dbReference type="EMBL" id="FNCQ01000004">
    <property type="protein sequence ID" value="SDG43163.1"/>
    <property type="molecule type" value="Genomic_DNA"/>
</dbReference>
<evidence type="ECO:0000259" key="2">
    <source>
        <dbReference type="Pfam" id="PF07675"/>
    </source>
</evidence>
<reference evidence="4" key="1">
    <citation type="submission" date="2016-10" db="EMBL/GenBank/DDBJ databases">
        <authorList>
            <person name="Varghese N."/>
            <person name="Submissions S."/>
        </authorList>
    </citation>
    <scope>NUCLEOTIDE SEQUENCE [LARGE SCALE GENOMIC DNA]</scope>
    <source>
        <strain evidence="4">BP1-148</strain>
    </source>
</reference>